<dbReference type="AlphaFoldDB" id="W8T8F6"/>
<dbReference type="OrthoDB" id="9762778at2"/>
<name>W8T8F6_PEPAC</name>
<geneLocation type="plasmid" evidence="12 13">
    <name>EAL2_808p</name>
</geneLocation>
<evidence type="ECO:0000256" key="8">
    <source>
        <dbReference type="ARBA" id="ARBA00023136"/>
    </source>
</evidence>
<keyword evidence="12" id="KW-0614">Plasmid</keyword>
<keyword evidence="6" id="KW-0067">ATP-binding</keyword>
<feature type="transmembrane region" description="Helical" evidence="9">
    <location>
        <begin position="12"/>
        <end position="32"/>
    </location>
</feature>
<evidence type="ECO:0000256" key="7">
    <source>
        <dbReference type="ARBA" id="ARBA00022989"/>
    </source>
</evidence>
<dbReference type="PROSITE" id="PS00211">
    <property type="entry name" value="ABC_TRANSPORTER_1"/>
    <property type="match status" value="1"/>
</dbReference>
<dbReference type="Gene3D" id="3.40.50.300">
    <property type="entry name" value="P-loop containing nucleotide triphosphate hydrolases"/>
    <property type="match status" value="1"/>
</dbReference>
<keyword evidence="8 9" id="KW-0472">Membrane</keyword>
<evidence type="ECO:0000256" key="3">
    <source>
        <dbReference type="ARBA" id="ARBA00022475"/>
    </source>
</evidence>
<keyword evidence="5" id="KW-0547">Nucleotide-binding</keyword>
<dbReference type="eggNOG" id="COG1132">
    <property type="taxonomic scope" value="Bacteria"/>
</dbReference>
<evidence type="ECO:0000256" key="2">
    <source>
        <dbReference type="ARBA" id="ARBA00022448"/>
    </source>
</evidence>
<dbReference type="SUPFAM" id="SSF90123">
    <property type="entry name" value="ABC transporter transmembrane region"/>
    <property type="match status" value="1"/>
</dbReference>
<keyword evidence="7 9" id="KW-1133">Transmembrane helix</keyword>
<organism evidence="12 13">
    <name type="scientific">Peptoclostridium acidaminophilum DSM 3953</name>
    <dbReference type="NCBI Taxonomy" id="1286171"/>
    <lineage>
        <taxon>Bacteria</taxon>
        <taxon>Bacillati</taxon>
        <taxon>Bacillota</taxon>
        <taxon>Clostridia</taxon>
        <taxon>Peptostreptococcales</taxon>
        <taxon>Peptoclostridiaceae</taxon>
        <taxon>Peptoclostridium</taxon>
    </lineage>
</organism>
<feature type="transmembrane region" description="Helical" evidence="9">
    <location>
        <begin position="126"/>
        <end position="149"/>
    </location>
</feature>
<dbReference type="PANTHER" id="PTHR43394">
    <property type="entry name" value="ATP-DEPENDENT PERMEASE MDL1, MITOCHONDRIAL"/>
    <property type="match status" value="1"/>
</dbReference>
<feature type="transmembrane region" description="Helical" evidence="9">
    <location>
        <begin position="278"/>
        <end position="296"/>
    </location>
</feature>
<dbReference type="HOGENOM" id="CLU_000604_51_1_9"/>
<keyword evidence="3" id="KW-1003">Cell membrane</keyword>
<evidence type="ECO:0000256" key="6">
    <source>
        <dbReference type="ARBA" id="ARBA00022840"/>
    </source>
</evidence>
<dbReference type="InterPro" id="IPR036640">
    <property type="entry name" value="ABC1_TM_sf"/>
</dbReference>
<feature type="domain" description="ABC transporter" evidence="10">
    <location>
        <begin position="333"/>
        <end position="568"/>
    </location>
</feature>
<dbReference type="SUPFAM" id="SSF52540">
    <property type="entry name" value="P-loop containing nucleoside triphosphate hydrolases"/>
    <property type="match status" value="1"/>
</dbReference>
<evidence type="ECO:0000313" key="13">
    <source>
        <dbReference type="Proteomes" id="UP000019591"/>
    </source>
</evidence>
<dbReference type="InterPro" id="IPR003593">
    <property type="entry name" value="AAA+_ATPase"/>
</dbReference>
<reference evidence="12 13" key="1">
    <citation type="journal article" date="2014" name="Genome Announc.">
        <title>Complete Genome Sequence of Amino Acid-Utilizing Eubacterium acidaminophilum al-2 (DSM 3953).</title>
        <authorList>
            <person name="Poehlein A."/>
            <person name="Andreesen J.R."/>
            <person name="Daniel R."/>
        </authorList>
    </citation>
    <scope>NUCLEOTIDE SEQUENCE [LARGE SCALE GENOMIC DNA]</scope>
    <source>
        <strain evidence="12 13">DSM 3953</strain>
        <plasmid evidence="13">Plasmid EAL2_808p</plasmid>
    </source>
</reference>
<dbReference type="Gene3D" id="1.20.1560.10">
    <property type="entry name" value="ABC transporter type 1, transmembrane domain"/>
    <property type="match status" value="1"/>
</dbReference>
<dbReference type="PROSITE" id="PS50893">
    <property type="entry name" value="ABC_TRANSPORTER_2"/>
    <property type="match status" value="1"/>
</dbReference>
<dbReference type="PROSITE" id="PS50929">
    <property type="entry name" value="ABC_TM1F"/>
    <property type="match status" value="1"/>
</dbReference>
<dbReference type="GO" id="GO:0005886">
    <property type="term" value="C:plasma membrane"/>
    <property type="evidence" value="ECO:0007669"/>
    <property type="project" value="UniProtKB-SubCell"/>
</dbReference>
<evidence type="ECO:0000256" key="1">
    <source>
        <dbReference type="ARBA" id="ARBA00004651"/>
    </source>
</evidence>
<dbReference type="KEGG" id="eac:EAL2_808p04910"/>
<dbReference type="GO" id="GO:0016887">
    <property type="term" value="F:ATP hydrolysis activity"/>
    <property type="evidence" value="ECO:0007669"/>
    <property type="project" value="InterPro"/>
</dbReference>
<proteinExistence type="predicted"/>
<keyword evidence="4 9" id="KW-0812">Transmembrane</keyword>
<evidence type="ECO:0000256" key="5">
    <source>
        <dbReference type="ARBA" id="ARBA00022741"/>
    </source>
</evidence>
<dbReference type="GO" id="GO:0005524">
    <property type="term" value="F:ATP binding"/>
    <property type="evidence" value="ECO:0007669"/>
    <property type="project" value="UniProtKB-KW"/>
</dbReference>
<dbReference type="FunFam" id="3.40.50.300:FF:000854">
    <property type="entry name" value="Multidrug ABC transporter ATP-binding protein"/>
    <property type="match status" value="1"/>
</dbReference>
<gene>
    <name evidence="12" type="ORF">EAL2_808p04910</name>
</gene>
<dbReference type="GO" id="GO:0015421">
    <property type="term" value="F:ABC-type oligopeptide transporter activity"/>
    <property type="evidence" value="ECO:0007669"/>
    <property type="project" value="TreeGrafter"/>
</dbReference>
<dbReference type="SMART" id="SM00382">
    <property type="entry name" value="AAA"/>
    <property type="match status" value="1"/>
</dbReference>
<dbReference type="InterPro" id="IPR017871">
    <property type="entry name" value="ABC_transporter-like_CS"/>
</dbReference>
<dbReference type="InterPro" id="IPR011527">
    <property type="entry name" value="ABC1_TM_dom"/>
</dbReference>
<dbReference type="Pfam" id="PF00664">
    <property type="entry name" value="ABC_membrane"/>
    <property type="match status" value="1"/>
</dbReference>
<evidence type="ECO:0000256" key="9">
    <source>
        <dbReference type="SAM" id="Phobius"/>
    </source>
</evidence>
<dbReference type="InterPro" id="IPR003439">
    <property type="entry name" value="ABC_transporter-like_ATP-bd"/>
</dbReference>
<dbReference type="InterPro" id="IPR039421">
    <property type="entry name" value="Type_1_exporter"/>
</dbReference>
<feature type="domain" description="ABC transmembrane type-1" evidence="11">
    <location>
        <begin position="18"/>
        <end position="298"/>
    </location>
</feature>
<sequence length="577" mass="63517">MIKLARYLKPYIGMLLCAVVLLLVQAICDLALPDYMADIVNTGVMSGDRNFILKTGVVMILVTLLGTTASVTVGYFAALIAASVARDLRLDIFKKVSSFSNAEFDQFSTASLITRTTNDISQVQNVLVMMVRLVFYAPILGVGGIIKAISSSASMSWVIGVAVICLVGVIMVLFSIVMPKFKLVQKLVDRLNLVTRENIEGMLVIRAFNTQRFEEARLDRANSDLTSTNLFVNRVMAMMMPAMMLIMNLVTVIIVWVGAKQVSSFNMDIGDMMAYMQYAIQIIMAFLMMSMMFIMVPRASVSAERVAEVLATELSILDEEKPAEFGKEFDSTIEFRNVSFCYPGGQDNVLHNLSFTARAGETTAIIGSTGSGKSTLVNLALRFYDVTSGQILIDGKDVRSVSRKSLRKKIGYVPQKSSLFSGTIKSNLYYADKNSTMDNIEKAAFVAQATEFISSKEDGYDSIIAQGGTNVSGGQKQRLSIARALVKNAPIYIFDDSFSALDLKTDRKLREALRRETGESTILLVAQRVGTIMDAEQIIVLDNGYIVGLGTHSELLKSCEVYQQIAYSQLSEEELSR</sequence>
<dbReference type="PATRIC" id="fig|1286171.3.peg.2671"/>
<feature type="transmembrane region" description="Helical" evidence="9">
    <location>
        <begin position="235"/>
        <end position="258"/>
    </location>
</feature>
<protein>
    <submittedName>
        <fullName evidence="12">ABC-type multidrug transport system, ATPase and permease component</fullName>
    </submittedName>
</protein>
<dbReference type="CDD" id="cd18548">
    <property type="entry name" value="ABC_6TM_Tm287_like"/>
    <property type="match status" value="1"/>
</dbReference>
<dbReference type="EMBL" id="CP007453">
    <property type="protein sequence ID" value="AHM57994.1"/>
    <property type="molecule type" value="Genomic_DNA"/>
</dbReference>
<keyword evidence="13" id="KW-1185">Reference proteome</keyword>
<keyword evidence="2" id="KW-0813">Transport</keyword>
<dbReference type="PANTHER" id="PTHR43394:SF1">
    <property type="entry name" value="ATP-BINDING CASSETTE SUB-FAMILY B MEMBER 10, MITOCHONDRIAL"/>
    <property type="match status" value="1"/>
</dbReference>
<dbReference type="InterPro" id="IPR027417">
    <property type="entry name" value="P-loop_NTPase"/>
</dbReference>
<dbReference type="Proteomes" id="UP000019591">
    <property type="component" value="Plasmid EAL2_808p"/>
</dbReference>
<evidence type="ECO:0000259" key="11">
    <source>
        <dbReference type="PROSITE" id="PS50929"/>
    </source>
</evidence>
<dbReference type="RefSeq" id="WP_025436843.1">
    <property type="nucleotide sequence ID" value="NZ_CP007453.1"/>
</dbReference>
<comment type="subcellular location">
    <subcellularLocation>
        <location evidence="1">Cell membrane</location>
        <topology evidence="1">Multi-pass membrane protein</topology>
    </subcellularLocation>
</comment>
<evidence type="ECO:0000256" key="4">
    <source>
        <dbReference type="ARBA" id="ARBA00022692"/>
    </source>
</evidence>
<feature type="transmembrane region" description="Helical" evidence="9">
    <location>
        <begin position="155"/>
        <end position="177"/>
    </location>
</feature>
<feature type="transmembrane region" description="Helical" evidence="9">
    <location>
        <begin position="52"/>
        <end position="85"/>
    </location>
</feature>
<evidence type="ECO:0000313" key="12">
    <source>
        <dbReference type="EMBL" id="AHM57994.1"/>
    </source>
</evidence>
<evidence type="ECO:0000259" key="10">
    <source>
        <dbReference type="PROSITE" id="PS50893"/>
    </source>
</evidence>
<dbReference type="Pfam" id="PF00005">
    <property type="entry name" value="ABC_tran"/>
    <property type="match status" value="1"/>
</dbReference>
<accession>W8T8F6</accession>